<organism evidence="1">
    <name type="scientific">Candidatus Paraimprobicoccus trichonymphae</name>
    <dbReference type="NCBI Taxonomy" id="3033793"/>
    <lineage>
        <taxon>Bacteria</taxon>
        <taxon>Bacillati</taxon>
        <taxon>Bacillota</taxon>
        <taxon>Clostridia</taxon>
        <taxon>Candidatus Paraimprobicoccus</taxon>
    </lineage>
</organism>
<protein>
    <submittedName>
        <fullName evidence="1">Uncharacterized protein</fullName>
    </submittedName>
</protein>
<dbReference type="KEGG" id="ptrh:RsTaC01_0426"/>
<reference evidence="1" key="1">
    <citation type="journal article" date="2023" name="ISME J.">
        <title>Emergence of putative energy parasites within Clostridia revealed by genome analysis of a novel endosymbiotic clade.</title>
        <authorList>
            <person name="Takahashi K."/>
            <person name="Kuwahara H."/>
            <person name="Horikawa Y."/>
            <person name="Izawa K."/>
            <person name="Kato D."/>
            <person name="Inagaki T."/>
            <person name="Yuki M."/>
            <person name="Ohkuma M."/>
            <person name="Hongoh Y."/>
        </authorList>
    </citation>
    <scope>NUCLEOTIDE SEQUENCE</scope>
    <source>
        <strain evidence="1">RsTa-C01</strain>
    </source>
</reference>
<dbReference type="Proteomes" id="UP001335720">
    <property type="component" value="Chromosome"/>
</dbReference>
<name>A0AA48HZL3_9FIRM</name>
<evidence type="ECO:0000313" key="1">
    <source>
        <dbReference type="EMBL" id="BED92614.1"/>
    </source>
</evidence>
<dbReference type="EMBL" id="AP027925">
    <property type="protein sequence ID" value="BED92614.1"/>
    <property type="molecule type" value="Genomic_DNA"/>
</dbReference>
<sequence length="103" mass="12123">MSLASNSESKVPSYYVRKEDLEKINSTKNLYDKGDLENNNEENPGEIKYFNLEKTVEKNSDEIKFFTAEEIRESRTSEFANVSKVVYYDKEEEDRIPRNMPLL</sequence>
<dbReference type="AlphaFoldDB" id="A0AA48HZL3"/>
<accession>A0AA48HZL3</accession>
<gene>
    <name evidence="1" type="ORF">RsTaC01_0426</name>
</gene>
<proteinExistence type="predicted"/>